<evidence type="ECO:0000259" key="2">
    <source>
        <dbReference type="PROSITE" id="PS51750"/>
    </source>
</evidence>
<organism evidence="3">
    <name type="scientific">human gut metagenome</name>
    <dbReference type="NCBI Taxonomy" id="408170"/>
    <lineage>
        <taxon>unclassified sequences</taxon>
        <taxon>metagenomes</taxon>
        <taxon>organismal metagenomes</taxon>
    </lineage>
</organism>
<dbReference type="InterPro" id="IPR005039">
    <property type="entry name" value="Ant_C"/>
</dbReference>
<comment type="caution">
    <text evidence="3">The sequence shown here is derived from an EMBL/GenBank/DDBJ whole genome shotgun (WGS) entry which is preliminary data.</text>
</comment>
<feature type="domain" description="Bro-N" evidence="2">
    <location>
        <begin position="8"/>
        <end position="126"/>
    </location>
</feature>
<dbReference type="PROSITE" id="PS51750">
    <property type="entry name" value="BRO_N"/>
    <property type="match status" value="1"/>
</dbReference>
<reference evidence="3" key="1">
    <citation type="journal article" date="2013" name="Environ. Microbiol.">
        <title>Microbiota from the distal guts of lean and obese adolescents exhibit partial functional redundancy besides clear differences in community structure.</title>
        <authorList>
            <person name="Ferrer M."/>
            <person name="Ruiz A."/>
            <person name="Lanza F."/>
            <person name="Haange S.B."/>
            <person name="Oberbach A."/>
            <person name="Till H."/>
            <person name="Bargiela R."/>
            <person name="Campoy C."/>
            <person name="Segura M.T."/>
            <person name="Richter M."/>
            <person name="von Bergen M."/>
            <person name="Seifert J."/>
            <person name="Suarez A."/>
        </authorList>
    </citation>
    <scope>NUCLEOTIDE SEQUENCE</scope>
</reference>
<evidence type="ECO:0000256" key="1">
    <source>
        <dbReference type="SAM" id="Coils"/>
    </source>
</evidence>
<dbReference type="AlphaFoldDB" id="K1TBY8"/>
<gene>
    <name evidence="3" type="ORF">OBE_10900</name>
</gene>
<sequence length="279" mass="32235">ESNEMEFSKEVKTVSSFKNSDFGELKIIIIDEEPYFIGSPIASFLGYTNPRKAIRDHVDEDDRLIMKVPDTQGWNETFRPYTPNTKILIINESGLYSLIFGSKMDFAKKFKKWVTSEVLPSIRKTGSYSITPKDYPSALRALADEIDAKNRAIAERAQAEAERQQAIKTIEEQRPDVEFAESFKKVDHENMWLIRDVAKKLEQNGIIIAEKNLRLFLEEVKFMFRNGQGRWELYSDIVKNKFGVYRSYFVDKYSGERVNQQTIYMTGAGYEVTLNGIKG</sequence>
<dbReference type="PANTHER" id="PTHR36180:SF2">
    <property type="entry name" value="BRO FAMILY PROTEIN"/>
    <property type="match status" value="1"/>
</dbReference>
<feature type="coiled-coil region" evidence="1">
    <location>
        <begin position="142"/>
        <end position="174"/>
    </location>
</feature>
<feature type="non-terminal residue" evidence="3">
    <location>
        <position position="1"/>
    </location>
</feature>
<name>K1TBY8_9ZZZZ</name>
<dbReference type="PANTHER" id="PTHR36180">
    <property type="entry name" value="DNA-BINDING PROTEIN-RELATED-RELATED"/>
    <property type="match status" value="1"/>
</dbReference>
<dbReference type="Pfam" id="PF02498">
    <property type="entry name" value="Bro-N"/>
    <property type="match status" value="1"/>
</dbReference>
<proteinExistence type="predicted"/>
<dbReference type="Pfam" id="PF03374">
    <property type="entry name" value="ANT"/>
    <property type="match status" value="1"/>
</dbReference>
<keyword evidence="1" id="KW-0175">Coiled coil</keyword>
<dbReference type="EMBL" id="AJWZ01007490">
    <property type="protein sequence ID" value="EKC56756.1"/>
    <property type="molecule type" value="Genomic_DNA"/>
</dbReference>
<protein>
    <submittedName>
        <fullName evidence="3">Prophage antirepressor</fullName>
    </submittedName>
</protein>
<feature type="non-terminal residue" evidence="3">
    <location>
        <position position="279"/>
    </location>
</feature>
<accession>K1TBY8</accession>
<dbReference type="GO" id="GO:0003677">
    <property type="term" value="F:DNA binding"/>
    <property type="evidence" value="ECO:0007669"/>
    <property type="project" value="InterPro"/>
</dbReference>
<evidence type="ECO:0000313" key="3">
    <source>
        <dbReference type="EMBL" id="EKC56756.1"/>
    </source>
</evidence>
<dbReference type="SMART" id="SM01040">
    <property type="entry name" value="Bro-N"/>
    <property type="match status" value="1"/>
</dbReference>
<dbReference type="InterPro" id="IPR003497">
    <property type="entry name" value="BRO_N_domain"/>
</dbReference>